<keyword evidence="2" id="KW-1185">Reference proteome</keyword>
<dbReference type="Pfam" id="PF11939">
    <property type="entry name" value="NiFe-hyd_HybE"/>
    <property type="match status" value="1"/>
</dbReference>
<dbReference type="InterPro" id="IPR038530">
    <property type="entry name" value="NiFe-hyd_HybE_sf"/>
</dbReference>
<dbReference type="RefSeq" id="WP_088485736.1">
    <property type="nucleotide sequence ID" value="NZ_NISI01000014.1"/>
</dbReference>
<gene>
    <name evidence="1" type="ORF">CDO81_23715</name>
</gene>
<accession>A0A254N0P0</accession>
<keyword evidence="1" id="KW-0371">Homeobox</keyword>
<dbReference type="EMBL" id="NISI01000014">
    <property type="protein sequence ID" value="OWR00748.1"/>
    <property type="molecule type" value="Genomic_DNA"/>
</dbReference>
<evidence type="ECO:0000313" key="1">
    <source>
        <dbReference type="EMBL" id="OWR00748.1"/>
    </source>
</evidence>
<organism evidence="1 2">
    <name type="scientific">Roseateles puraquae</name>
    <dbReference type="NCBI Taxonomy" id="431059"/>
    <lineage>
        <taxon>Bacteria</taxon>
        <taxon>Pseudomonadati</taxon>
        <taxon>Pseudomonadota</taxon>
        <taxon>Betaproteobacteria</taxon>
        <taxon>Burkholderiales</taxon>
        <taxon>Sphaerotilaceae</taxon>
        <taxon>Roseateles</taxon>
    </lineage>
</organism>
<name>A0A254N0P0_9BURK</name>
<evidence type="ECO:0000313" key="2">
    <source>
        <dbReference type="Proteomes" id="UP000197446"/>
    </source>
</evidence>
<sequence>MNELTARVQALEALFRHVQATRMAGVPVLNAALAVEAVGFQPVPVEAGEPPAAVGVLVTPWFMNLVWLPLQPEAGADRVGQARARDVGGTSFEFIGAHEPGLGAYEACSLASPMFEFPDQAQARATAWAVLAELRPAAPQASSARRGFLFGRSAVKASA</sequence>
<dbReference type="Gene3D" id="3.30.1460.40">
    <property type="entry name" value="[NiFe]-hydrogenase assembly chaperone, HybE"/>
    <property type="match status" value="1"/>
</dbReference>
<comment type="caution">
    <text evidence="1">The sequence shown here is derived from an EMBL/GenBank/DDBJ whole genome shotgun (WGS) entry which is preliminary data.</text>
</comment>
<dbReference type="Proteomes" id="UP000197446">
    <property type="component" value="Unassembled WGS sequence"/>
</dbReference>
<dbReference type="OrthoDB" id="7060130at2"/>
<proteinExistence type="predicted"/>
<dbReference type="InterPro" id="IPR023994">
    <property type="entry name" value="NiFe-hyd_HybE"/>
</dbReference>
<dbReference type="GO" id="GO:0003677">
    <property type="term" value="F:DNA binding"/>
    <property type="evidence" value="ECO:0007669"/>
    <property type="project" value="UniProtKB-KW"/>
</dbReference>
<dbReference type="NCBIfam" id="TIGR03993">
    <property type="entry name" value="hydrog_HybE"/>
    <property type="match status" value="1"/>
</dbReference>
<reference evidence="1 2" key="1">
    <citation type="journal article" date="2007" name="Int. J. Syst. Evol. Microbiol.">
        <title>Description of Pelomonas aquatica sp. nov. and Pelomonas puraquae sp. nov., isolated from industrial and haemodialysis water.</title>
        <authorList>
            <person name="Gomila M."/>
            <person name="Bowien B."/>
            <person name="Falsen E."/>
            <person name="Moore E.R."/>
            <person name="Lalucat J."/>
        </authorList>
    </citation>
    <scope>NUCLEOTIDE SEQUENCE [LARGE SCALE GENOMIC DNA]</scope>
    <source>
        <strain evidence="1 2">CCUG 52769</strain>
    </source>
</reference>
<dbReference type="AlphaFoldDB" id="A0A254N0P0"/>
<protein>
    <submittedName>
        <fullName evidence="1">Protein hoxT</fullName>
    </submittedName>
</protein>